<sequence length="131" mass="14821">MASLDPDAPTDAALLPVLEELQAREPIFHRPELGTGAEDLERQMAPDFFEVGASGHRYSRSHVQEVLLERYAAGGEDPWGTSGFHCRQLGPDTYLLTYTLRQGERVTRRVTVWRRSEQGWQVVYHQGTPVT</sequence>
<dbReference type="InterPro" id="IPR032710">
    <property type="entry name" value="NTF2-like_dom_sf"/>
</dbReference>
<dbReference type="Pfam" id="PF14534">
    <property type="entry name" value="DUF4440"/>
    <property type="match status" value="1"/>
</dbReference>
<dbReference type="Proteomes" id="UP000533269">
    <property type="component" value="Unassembled WGS sequence"/>
</dbReference>
<name>A0A7W4TL90_KINRA</name>
<dbReference type="InterPro" id="IPR027843">
    <property type="entry name" value="DUF4440"/>
</dbReference>
<evidence type="ECO:0000259" key="1">
    <source>
        <dbReference type="Pfam" id="PF14534"/>
    </source>
</evidence>
<evidence type="ECO:0000313" key="2">
    <source>
        <dbReference type="EMBL" id="MBB2900552.1"/>
    </source>
</evidence>
<comment type="caution">
    <text evidence="2">The sequence shown here is derived from an EMBL/GenBank/DDBJ whole genome shotgun (WGS) entry which is preliminary data.</text>
</comment>
<evidence type="ECO:0000313" key="3">
    <source>
        <dbReference type="Proteomes" id="UP000533269"/>
    </source>
</evidence>
<accession>A0A7W4TL90</accession>
<proteinExistence type="predicted"/>
<gene>
    <name evidence="2" type="ORF">FHR75_001340</name>
</gene>
<reference evidence="2 3" key="2">
    <citation type="submission" date="2020-08" db="EMBL/GenBank/DDBJ databases">
        <authorList>
            <person name="Partida-Martinez L."/>
            <person name="Huntemann M."/>
            <person name="Clum A."/>
            <person name="Wang J."/>
            <person name="Palaniappan K."/>
            <person name="Ritter S."/>
            <person name="Chen I.-M."/>
            <person name="Stamatis D."/>
            <person name="Reddy T."/>
            <person name="O'Malley R."/>
            <person name="Daum C."/>
            <person name="Shapiro N."/>
            <person name="Ivanova N."/>
            <person name="Kyrpides N."/>
            <person name="Woyke T."/>
        </authorList>
    </citation>
    <scope>NUCLEOTIDE SEQUENCE [LARGE SCALE GENOMIC DNA]</scope>
    <source>
        <strain evidence="2 3">AS2.23</strain>
    </source>
</reference>
<protein>
    <recommendedName>
        <fullName evidence="1">DUF4440 domain-containing protein</fullName>
    </recommendedName>
</protein>
<dbReference type="Gene3D" id="3.10.450.50">
    <property type="match status" value="1"/>
</dbReference>
<dbReference type="RefSeq" id="WP_183390764.1">
    <property type="nucleotide sequence ID" value="NZ_JACHVY010000001.1"/>
</dbReference>
<organism evidence="2 3">
    <name type="scientific">Kineococcus radiotolerans</name>
    <dbReference type="NCBI Taxonomy" id="131568"/>
    <lineage>
        <taxon>Bacteria</taxon>
        <taxon>Bacillati</taxon>
        <taxon>Actinomycetota</taxon>
        <taxon>Actinomycetes</taxon>
        <taxon>Kineosporiales</taxon>
        <taxon>Kineosporiaceae</taxon>
        <taxon>Kineococcus</taxon>
    </lineage>
</organism>
<dbReference type="EMBL" id="JACHVY010000001">
    <property type="protein sequence ID" value="MBB2900552.1"/>
    <property type="molecule type" value="Genomic_DNA"/>
</dbReference>
<dbReference type="AlphaFoldDB" id="A0A7W4TL90"/>
<dbReference type="SUPFAM" id="SSF54427">
    <property type="entry name" value="NTF2-like"/>
    <property type="match status" value="1"/>
</dbReference>
<feature type="domain" description="DUF4440" evidence="1">
    <location>
        <begin position="37"/>
        <end position="122"/>
    </location>
</feature>
<reference evidence="2 3" key="1">
    <citation type="submission" date="2020-08" db="EMBL/GenBank/DDBJ databases">
        <title>The Agave Microbiome: Exploring the role of microbial communities in plant adaptations to desert environments.</title>
        <authorList>
            <person name="Partida-Martinez L.P."/>
        </authorList>
    </citation>
    <scope>NUCLEOTIDE SEQUENCE [LARGE SCALE GENOMIC DNA]</scope>
    <source>
        <strain evidence="2 3">AS2.23</strain>
    </source>
</reference>